<feature type="chain" id="PRO_5041255739" evidence="6">
    <location>
        <begin position="29"/>
        <end position="230"/>
    </location>
</feature>
<dbReference type="AlphaFoldDB" id="A0AA37QB17"/>
<keyword evidence="6" id="KW-0732">Signal</keyword>
<dbReference type="PRINTS" id="PR01021">
    <property type="entry name" value="OMPADOMAIN"/>
</dbReference>
<feature type="region of interest" description="Disordered" evidence="5">
    <location>
        <begin position="184"/>
        <end position="230"/>
    </location>
</feature>
<dbReference type="Pfam" id="PF13488">
    <property type="entry name" value="Gly-zipper_Omp"/>
    <property type="match status" value="1"/>
</dbReference>
<evidence type="ECO:0000256" key="6">
    <source>
        <dbReference type="SAM" id="SignalP"/>
    </source>
</evidence>
<dbReference type="InterPro" id="IPR006665">
    <property type="entry name" value="OmpA-like"/>
</dbReference>
<dbReference type="InterPro" id="IPR050330">
    <property type="entry name" value="Bact_OuterMem_StrucFunc"/>
</dbReference>
<dbReference type="Pfam" id="PF00691">
    <property type="entry name" value="OmpA"/>
    <property type="match status" value="1"/>
</dbReference>
<proteinExistence type="predicted"/>
<gene>
    <name evidence="8" type="ORF">rosag_35300</name>
</gene>
<dbReference type="PRINTS" id="PR01023">
    <property type="entry name" value="NAFLGMOTY"/>
</dbReference>
<keyword evidence="2 4" id="KW-0472">Membrane</keyword>
<evidence type="ECO:0000256" key="2">
    <source>
        <dbReference type="ARBA" id="ARBA00023136"/>
    </source>
</evidence>
<dbReference type="CDD" id="cd07185">
    <property type="entry name" value="OmpA_C-like"/>
    <property type="match status" value="1"/>
</dbReference>
<dbReference type="RefSeq" id="WP_284351465.1">
    <property type="nucleotide sequence ID" value="NZ_BRXS01000005.1"/>
</dbReference>
<dbReference type="InterPro" id="IPR006664">
    <property type="entry name" value="OMP_bac"/>
</dbReference>
<comment type="subcellular location">
    <subcellularLocation>
        <location evidence="1">Cell outer membrane</location>
    </subcellularLocation>
</comment>
<reference evidence="8" key="1">
    <citation type="submission" date="2022-08" db="EMBL/GenBank/DDBJ databases">
        <title>Draft genome sequencing of Roseisolibacter agri AW1220.</title>
        <authorList>
            <person name="Tobiishi Y."/>
            <person name="Tonouchi A."/>
        </authorList>
    </citation>
    <scope>NUCLEOTIDE SEQUENCE</scope>
    <source>
        <strain evidence="8">AW1220</strain>
    </source>
</reference>
<evidence type="ECO:0000256" key="3">
    <source>
        <dbReference type="ARBA" id="ARBA00023237"/>
    </source>
</evidence>
<feature type="compositionally biased region" description="Polar residues" evidence="5">
    <location>
        <begin position="195"/>
        <end position="205"/>
    </location>
</feature>
<evidence type="ECO:0000313" key="8">
    <source>
        <dbReference type="EMBL" id="GLC27017.1"/>
    </source>
</evidence>
<dbReference type="PROSITE" id="PS51123">
    <property type="entry name" value="OMPA_2"/>
    <property type="match status" value="1"/>
</dbReference>
<evidence type="ECO:0000313" key="9">
    <source>
        <dbReference type="Proteomes" id="UP001161325"/>
    </source>
</evidence>
<evidence type="ECO:0000256" key="4">
    <source>
        <dbReference type="PROSITE-ProRule" id="PRU00473"/>
    </source>
</evidence>
<feature type="signal peptide" evidence="6">
    <location>
        <begin position="1"/>
        <end position="28"/>
    </location>
</feature>
<feature type="compositionally biased region" description="Low complexity" evidence="5">
    <location>
        <begin position="213"/>
        <end position="230"/>
    </location>
</feature>
<keyword evidence="9" id="KW-1185">Reference proteome</keyword>
<dbReference type="Gene3D" id="3.30.1330.60">
    <property type="entry name" value="OmpA-like domain"/>
    <property type="match status" value="1"/>
</dbReference>
<organism evidence="8 9">
    <name type="scientific">Roseisolibacter agri</name>
    <dbReference type="NCBI Taxonomy" id="2014610"/>
    <lineage>
        <taxon>Bacteria</taxon>
        <taxon>Pseudomonadati</taxon>
        <taxon>Gemmatimonadota</taxon>
        <taxon>Gemmatimonadia</taxon>
        <taxon>Gemmatimonadales</taxon>
        <taxon>Gemmatimonadaceae</taxon>
        <taxon>Roseisolibacter</taxon>
    </lineage>
</organism>
<dbReference type="InterPro" id="IPR036737">
    <property type="entry name" value="OmpA-like_sf"/>
</dbReference>
<evidence type="ECO:0000256" key="5">
    <source>
        <dbReference type="SAM" id="MobiDB-lite"/>
    </source>
</evidence>
<evidence type="ECO:0000259" key="7">
    <source>
        <dbReference type="PROSITE" id="PS51123"/>
    </source>
</evidence>
<dbReference type="InterPro" id="IPR039567">
    <property type="entry name" value="Gly-zipper"/>
</dbReference>
<accession>A0AA37QB17</accession>
<dbReference type="PANTHER" id="PTHR30329:SF21">
    <property type="entry name" value="LIPOPROTEIN YIAD-RELATED"/>
    <property type="match status" value="1"/>
</dbReference>
<keyword evidence="3" id="KW-0998">Cell outer membrane</keyword>
<dbReference type="GO" id="GO:0009279">
    <property type="term" value="C:cell outer membrane"/>
    <property type="evidence" value="ECO:0007669"/>
    <property type="project" value="UniProtKB-SubCell"/>
</dbReference>
<dbReference type="EMBL" id="BRXS01000005">
    <property type="protein sequence ID" value="GLC27017.1"/>
    <property type="molecule type" value="Genomic_DNA"/>
</dbReference>
<dbReference type="PANTHER" id="PTHR30329">
    <property type="entry name" value="STATOR ELEMENT OF FLAGELLAR MOTOR COMPLEX"/>
    <property type="match status" value="1"/>
</dbReference>
<name>A0AA37QB17_9BACT</name>
<evidence type="ECO:0000256" key="1">
    <source>
        <dbReference type="ARBA" id="ARBA00004442"/>
    </source>
</evidence>
<dbReference type="Proteomes" id="UP001161325">
    <property type="component" value="Unassembled WGS sequence"/>
</dbReference>
<sequence>MQLSNVWMRRTALVVSAASLAVGATACASLESSKAKGAVIGATTGAVAGGLIGRSNGSTSRGAIIGAAVGGAAGAIIGHQMDQRAKTLEQNIKGARVERVAEGILVTFDSGLLFDFDSDVLRETARANLRELAAGYKSYPDTDLLIVGHTDAQGEDAYNQRLSERRASSAATYLASQGVPRERVRTAGRGESEPVAQNDTDANRQQNRRVEVAITASEAAKAQAQRQAAP</sequence>
<dbReference type="SUPFAM" id="SSF103088">
    <property type="entry name" value="OmpA-like"/>
    <property type="match status" value="1"/>
</dbReference>
<feature type="domain" description="OmpA-like" evidence="7">
    <location>
        <begin position="101"/>
        <end position="218"/>
    </location>
</feature>
<protein>
    <submittedName>
        <fullName evidence="8">Cell envelope biogenesis protein OmpA</fullName>
    </submittedName>
</protein>
<comment type="caution">
    <text evidence="8">The sequence shown here is derived from an EMBL/GenBank/DDBJ whole genome shotgun (WGS) entry which is preliminary data.</text>
</comment>